<dbReference type="OrthoDB" id="4364at2759"/>
<proteinExistence type="inferred from homology"/>
<name>A0A6A6PMM1_9PEZI</name>
<evidence type="ECO:0000256" key="3">
    <source>
        <dbReference type="ARBA" id="ARBA00022496"/>
    </source>
</evidence>
<keyword evidence="3" id="KW-0408">Iron</keyword>
<accession>A0A6A6PMM1</accession>
<reference evidence="9" key="1">
    <citation type="journal article" date="2020" name="Stud. Mycol.">
        <title>101 Dothideomycetes genomes: a test case for predicting lifestyles and emergence of pathogens.</title>
        <authorList>
            <person name="Haridas S."/>
            <person name="Albert R."/>
            <person name="Binder M."/>
            <person name="Bloem J."/>
            <person name="Labutti K."/>
            <person name="Salamov A."/>
            <person name="Andreopoulos B."/>
            <person name="Baker S."/>
            <person name="Barry K."/>
            <person name="Bills G."/>
            <person name="Bluhm B."/>
            <person name="Cannon C."/>
            <person name="Castanera R."/>
            <person name="Culley D."/>
            <person name="Daum C."/>
            <person name="Ezra D."/>
            <person name="Gonzalez J."/>
            <person name="Henrissat B."/>
            <person name="Kuo A."/>
            <person name="Liang C."/>
            <person name="Lipzen A."/>
            <person name="Lutzoni F."/>
            <person name="Magnuson J."/>
            <person name="Mondo S."/>
            <person name="Nolan M."/>
            <person name="Ohm R."/>
            <person name="Pangilinan J."/>
            <person name="Park H.-J."/>
            <person name="Ramirez L."/>
            <person name="Alfaro M."/>
            <person name="Sun H."/>
            <person name="Tritt A."/>
            <person name="Yoshinaga Y."/>
            <person name="Zwiers L.-H."/>
            <person name="Turgeon B."/>
            <person name="Goodwin S."/>
            <person name="Spatafora J."/>
            <person name="Crous P."/>
            <person name="Grigoriev I."/>
        </authorList>
    </citation>
    <scope>NUCLEOTIDE SEQUENCE</scope>
    <source>
        <strain evidence="9">CBS 113389</strain>
    </source>
</reference>
<dbReference type="Pfam" id="PF03239">
    <property type="entry name" value="FTR1"/>
    <property type="match status" value="1"/>
</dbReference>
<keyword evidence="10" id="KW-1185">Reference proteome</keyword>
<evidence type="ECO:0000256" key="5">
    <source>
        <dbReference type="ARBA" id="ARBA00022989"/>
    </source>
</evidence>
<gene>
    <name evidence="9" type="ORF">BDY17DRAFT_312744</name>
</gene>
<feature type="transmembrane region" description="Helical" evidence="8">
    <location>
        <begin position="88"/>
        <end position="109"/>
    </location>
</feature>
<organism evidence="9 10">
    <name type="scientific">Neohortaea acidophila</name>
    <dbReference type="NCBI Taxonomy" id="245834"/>
    <lineage>
        <taxon>Eukaryota</taxon>
        <taxon>Fungi</taxon>
        <taxon>Dikarya</taxon>
        <taxon>Ascomycota</taxon>
        <taxon>Pezizomycotina</taxon>
        <taxon>Dothideomycetes</taxon>
        <taxon>Dothideomycetidae</taxon>
        <taxon>Mycosphaerellales</taxon>
        <taxon>Teratosphaeriaceae</taxon>
        <taxon>Neohortaea</taxon>
    </lineage>
</organism>
<evidence type="ECO:0000313" key="10">
    <source>
        <dbReference type="Proteomes" id="UP000799767"/>
    </source>
</evidence>
<dbReference type="EMBL" id="MU001639">
    <property type="protein sequence ID" value="KAF2480941.1"/>
    <property type="molecule type" value="Genomic_DNA"/>
</dbReference>
<dbReference type="GO" id="GO:0033573">
    <property type="term" value="C:high-affinity iron permease complex"/>
    <property type="evidence" value="ECO:0007669"/>
    <property type="project" value="InterPro"/>
</dbReference>
<comment type="similarity">
    <text evidence="2">Belongs to the oxidase-dependent Fe transporter (OFeT) (TC 9.A.10.1) family.</text>
</comment>
<feature type="region of interest" description="Disordered" evidence="7">
    <location>
        <begin position="335"/>
        <end position="371"/>
    </location>
</feature>
<evidence type="ECO:0000313" key="9">
    <source>
        <dbReference type="EMBL" id="KAF2480941.1"/>
    </source>
</evidence>
<feature type="transmembrane region" description="Helical" evidence="8">
    <location>
        <begin position="212"/>
        <end position="234"/>
    </location>
</feature>
<feature type="transmembrane region" description="Helical" evidence="8">
    <location>
        <begin position="148"/>
        <end position="169"/>
    </location>
</feature>
<keyword evidence="5 8" id="KW-1133">Transmembrane helix</keyword>
<feature type="transmembrane region" description="Helical" evidence="8">
    <location>
        <begin position="6"/>
        <end position="32"/>
    </location>
</feature>
<evidence type="ECO:0000256" key="8">
    <source>
        <dbReference type="SAM" id="Phobius"/>
    </source>
</evidence>
<feature type="compositionally biased region" description="Low complexity" evidence="7">
    <location>
        <begin position="337"/>
        <end position="351"/>
    </location>
</feature>
<evidence type="ECO:0000256" key="7">
    <source>
        <dbReference type="SAM" id="MobiDB-lite"/>
    </source>
</evidence>
<dbReference type="RefSeq" id="XP_033587511.1">
    <property type="nucleotide sequence ID" value="XM_033735651.1"/>
</dbReference>
<dbReference type="Proteomes" id="UP000799767">
    <property type="component" value="Unassembled WGS sequence"/>
</dbReference>
<evidence type="ECO:0000256" key="1">
    <source>
        <dbReference type="ARBA" id="ARBA00004141"/>
    </source>
</evidence>
<dbReference type="GO" id="GO:0015093">
    <property type="term" value="F:ferrous iron transmembrane transporter activity"/>
    <property type="evidence" value="ECO:0007669"/>
    <property type="project" value="TreeGrafter"/>
</dbReference>
<feature type="transmembrane region" description="Helical" evidence="8">
    <location>
        <begin position="52"/>
        <end position="76"/>
    </location>
</feature>
<evidence type="ECO:0000256" key="6">
    <source>
        <dbReference type="ARBA" id="ARBA00023136"/>
    </source>
</evidence>
<dbReference type="InterPro" id="IPR004923">
    <property type="entry name" value="FTR1/Fip1/EfeU"/>
</dbReference>
<dbReference type="PANTHER" id="PTHR31632:SF2">
    <property type="entry name" value="PLASMA MEMBRANE IRON PERMEASE"/>
    <property type="match status" value="1"/>
</dbReference>
<sequence length="371" mass="40406">MTQNVFAVPIFFICFRECLECVIIVSILFALLKNSIGAEKDRETYRKLRKQVWAGIGCGLILCLAIGGGMIGGFYTLHKDTFSITEDIWEGTFSLIATVIISVVGAALLRVSKLQDKWRVKLAKALEKQKVKQKASAGSRFKLWCEKYAMFLLPFITVLREGLEAVVFIGGVGLSLPASSFPLAVVCGLGAGCAVGYLIYRGGTSSKLQIFLIISTCFLYLVAAGLFSKAVWAFEIHAWNKVTGSDAAALGSGPGSYNIKQSVWHVNCCNAEVNGGGIWGILNSIFGWENSATYGSVISYNVYWIGVMIAFWSMRYFEKHGHWPLRKPKTKHMASISDSSSSEGVESSGVVVDEKKGGVTTTTGPLREIEA</sequence>
<evidence type="ECO:0000256" key="2">
    <source>
        <dbReference type="ARBA" id="ARBA00008333"/>
    </source>
</evidence>
<protein>
    <submittedName>
        <fullName evidence="9">Iron transporter</fullName>
    </submittedName>
</protein>
<feature type="transmembrane region" description="Helical" evidence="8">
    <location>
        <begin position="181"/>
        <end position="200"/>
    </location>
</feature>
<feature type="transmembrane region" description="Helical" evidence="8">
    <location>
        <begin position="297"/>
        <end position="317"/>
    </location>
</feature>
<comment type="subcellular location">
    <subcellularLocation>
        <location evidence="1">Membrane</location>
        <topology evidence="1">Multi-pass membrane protein</topology>
    </subcellularLocation>
</comment>
<keyword evidence="3" id="KW-0410">Iron transport</keyword>
<keyword evidence="6 8" id="KW-0472">Membrane</keyword>
<dbReference type="PANTHER" id="PTHR31632">
    <property type="entry name" value="IRON TRANSPORTER FTH1"/>
    <property type="match status" value="1"/>
</dbReference>
<keyword evidence="3" id="KW-0813">Transport</keyword>
<keyword evidence="4 8" id="KW-0812">Transmembrane</keyword>
<dbReference type="AlphaFoldDB" id="A0A6A6PMM1"/>
<keyword evidence="3" id="KW-0406">Ion transport</keyword>
<evidence type="ECO:0000256" key="4">
    <source>
        <dbReference type="ARBA" id="ARBA00022692"/>
    </source>
</evidence>
<dbReference type="GeneID" id="54476653"/>